<keyword evidence="1" id="KW-0998">Cell outer membrane</keyword>
<proteinExistence type="inferred from homology"/>
<dbReference type="Pfam" id="PF07715">
    <property type="entry name" value="Plug"/>
    <property type="match status" value="1"/>
</dbReference>
<dbReference type="RefSeq" id="WP_131178742.1">
    <property type="nucleotide sequence ID" value="NZ_QJUI01000003.1"/>
</dbReference>
<dbReference type="InterPro" id="IPR037066">
    <property type="entry name" value="Plug_dom_sf"/>
</dbReference>
<dbReference type="InterPro" id="IPR039426">
    <property type="entry name" value="TonB-dep_rcpt-like"/>
</dbReference>
<dbReference type="SUPFAM" id="SSF56935">
    <property type="entry name" value="Porins"/>
    <property type="match status" value="1"/>
</dbReference>
<evidence type="ECO:0000313" key="3">
    <source>
        <dbReference type="EMBL" id="TBU82717.1"/>
    </source>
</evidence>
<comment type="subcellular location">
    <subcellularLocation>
        <location evidence="1">Cell outer membrane</location>
        <topology evidence="1">Multi-pass membrane protein</topology>
    </subcellularLocation>
</comment>
<evidence type="ECO:0000259" key="2">
    <source>
        <dbReference type="Pfam" id="PF07715"/>
    </source>
</evidence>
<dbReference type="EMBL" id="QJUI01000003">
    <property type="protein sequence ID" value="TBU82717.1"/>
    <property type="molecule type" value="Genomic_DNA"/>
</dbReference>
<dbReference type="Gene3D" id="2.170.130.10">
    <property type="entry name" value="TonB-dependent receptor, plug domain"/>
    <property type="match status" value="1"/>
</dbReference>
<organism evidence="3 4">
    <name type="scientific">Phytopseudomonas daroniae</name>
    <dbReference type="NCBI Taxonomy" id="2487519"/>
    <lineage>
        <taxon>Bacteria</taxon>
        <taxon>Pseudomonadati</taxon>
        <taxon>Pseudomonadota</taxon>
        <taxon>Gammaproteobacteria</taxon>
        <taxon>Pseudomonadales</taxon>
        <taxon>Pseudomonadaceae</taxon>
        <taxon>Phytopseudomonas</taxon>
    </lineage>
</organism>
<evidence type="ECO:0000313" key="4">
    <source>
        <dbReference type="Proteomes" id="UP000292302"/>
    </source>
</evidence>
<sequence>MNDAVRGVSGGLDSIDFNSLSAIDVSRGANSSQIGSGALGGALQLRTLMTC</sequence>
<dbReference type="Proteomes" id="UP000292302">
    <property type="component" value="Unassembled WGS sequence"/>
</dbReference>
<protein>
    <recommendedName>
        <fullName evidence="2">TonB-dependent receptor plug domain-containing protein</fullName>
    </recommendedName>
</protein>
<comment type="caution">
    <text evidence="3">The sequence shown here is derived from an EMBL/GenBank/DDBJ whole genome shotgun (WGS) entry which is preliminary data.</text>
</comment>
<dbReference type="PROSITE" id="PS52016">
    <property type="entry name" value="TONB_DEPENDENT_REC_3"/>
    <property type="match status" value="1"/>
</dbReference>
<keyword evidence="4" id="KW-1185">Reference proteome</keyword>
<reference evidence="3 4" key="1">
    <citation type="submission" date="2018-06" db="EMBL/GenBank/DDBJ databases">
        <title>Three novel Pseudomonas species isolated from symptomatic oak.</title>
        <authorList>
            <person name="Bueno-Gonzalez V."/>
            <person name="Brady C."/>
        </authorList>
    </citation>
    <scope>NUCLEOTIDE SEQUENCE [LARGE SCALE GENOMIC DNA]</scope>
    <source>
        <strain evidence="3 4">P9A</strain>
    </source>
</reference>
<keyword evidence="1" id="KW-0812">Transmembrane</keyword>
<dbReference type="AlphaFoldDB" id="A0A4Q9QRB5"/>
<dbReference type="GO" id="GO:0009279">
    <property type="term" value="C:cell outer membrane"/>
    <property type="evidence" value="ECO:0007669"/>
    <property type="project" value="UniProtKB-SubCell"/>
</dbReference>
<keyword evidence="1" id="KW-0472">Membrane</keyword>
<dbReference type="InterPro" id="IPR012910">
    <property type="entry name" value="Plug_dom"/>
</dbReference>
<name>A0A4Q9QRB5_9GAMM</name>
<comment type="similarity">
    <text evidence="1">Belongs to the TonB-dependent receptor family.</text>
</comment>
<gene>
    <name evidence="3" type="ORF">DNK06_03945</name>
</gene>
<feature type="domain" description="TonB-dependent receptor plug" evidence="2">
    <location>
        <begin position="8"/>
        <end position="42"/>
    </location>
</feature>
<keyword evidence="1" id="KW-0813">Transport</keyword>
<keyword evidence="1" id="KW-1134">Transmembrane beta strand</keyword>
<evidence type="ECO:0000256" key="1">
    <source>
        <dbReference type="PROSITE-ProRule" id="PRU01360"/>
    </source>
</evidence>
<accession>A0A4Q9QRB5</accession>